<evidence type="ECO:0000256" key="2">
    <source>
        <dbReference type="ARBA" id="ARBA00022490"/>
    </source>
</evidence>
<evidence type="ECO:0000256" key="4">
    <source>
        <dbReference type="ARBA" id="ARBA00023186"/>
    </source>
</evidence>
<dbReference type="GO" id="GO:0051082">
    <property type="term" value="F:unfolded protein binding"/>
    <property type="evidence" value="ECO:0007669"/>
    <property type="project" value="UniProtKB-UniRule"/>
</dbReference>
<keyword evidence="3 5" id="KW-0533">Nickel</keyword>
<comment type="subcellular location">
    <subcellularLocation>
        <location evidence="1 5">Cytoplasm</location>
    </subcellularLocation>
</comment>
<dbReference type="AlphaFoldDB" id="A0A519BMN9"/>
<accession>A0A519BMN9</accession>
<dbReference type="InterPro" id="IPR036118">
    <property type="entry name" value="UreE_N_sf"/>
</dbReference>
<dbReference type="GO" id="GO:0016151">
    <property type="term" value="F:nickel cation binding"/>
    <property type="evidence" value="ECO:0007669"/>
    <property type="project" value="UniProtKB-UniRule"/>
</dbReference>
<comment type="similarity">
    <text evidence="5">Belongs to the UreE family.</text>
</comment>
<protein>
    <recommendedName>
        <fullName evidence="5">Urease accessory protein UreE</fullName>
    </recommendedName>
</protein>
<dbReference type="InterPro" id="IPR007864">
    <property type="entry name" value="UreE_C_dom"/>
</dbReference>
<dbReference type="SMART" id="SM00988">
    <property type="entry name" value="UreE_N"/>
    <property type="match status" value="1"/>
</dbReference>
<dbReference type="SUPFAM" id="SSF69737">
    <property type="entry name" value="Urease metallochaperone UreE, C-terminal domain"/>
    <property type="match status" value="1"/>
</dbReference>
<comment type="caution">
    <text evidence="7">The sequence shown here is derived from an EMBL/GenBank/DDBJ whole genome shotgun (WGS) entry which is preliminary data.</text>
</comment>
<evidence type="ECO:0000256" key="5">
    <source>
        <dbReference type="HAMAP-Rule" id="MF_00822"/>
    </source>
</evidence>
<reference evidence="7 8" key="1">
    <citation type="journal article" date="2019" name="ISME J.">
        <title>Insights into ecological role of a new deltaproteobacterial order Candidatus Acidulodesulfobacterales by metagenomics and metatranscriptomics.</title>
        <authorList>
            <person name="Tan S."/>
            <person name="Liu J."/>
            <person name="Fang Y."/>
            <person name="Hedlund B.P."/>
            <person name="Lian Z.H."/>
            <person name="Huang L.Y."/>
            <person name="Li J.T."/>
            <person name="Huang L.N."/>
            <person name="Li W.J."/>
            <person name="Jiang H.C."/>
            <person name="Dong H.L."/>
            <person name="Shu W.S."/>
        </authorList>
    </citation>
    <scope>NUCLEOTIDE SEQUENCE [LARGE SCALE GENOMIC DNA]</scope>
    <source>
        <strain evidence="7">AP1</strain>
    </source>
</reference>
<evidence type="ECO:0000259" key="6">
    <source>
        <dbReference type="SMART" id="SM00988"/>
    </source>
</evidence>
<dbReference type="Proteomes" id="UP000319296">
    <property type="component" value="Unassembled WGS sequence"/>
</dbReference>
<dbReference type="Pfam" id="PF05194">
    <property type="entry name" value="UreE_C"/>
    <property type="match status" value="1"/>
</dbReference>
<dbReference type="GO" id="GO:0005737">
    <property type="term" value="C:cytoplasm"/>
    <property type="evidence" value="ECO:0007669"/>
    <property type="project" value="UniProtKB-SubCell"/>
</dbReference>
<gene>
    <name evidence="5" type="primary">ureE</name>
    <name evidence="7" type="ORF">EVG15_05735</name>
</gene>
<comment type="function">
    <text evidence="5">Involved in urease metallocenter assembly. Binds nickel. Probably functions as a nickel donor during metallocenter assembly.</text>
</comment>
<evidence type="ECO:0000313" key="7">
    <source>
        <dbReference type="EMBL" id="RZD18531.1"/>
    </source>
</evidence>
<dbReference type="GO" id="GO:0006457">
    <property type="term" value="P:protein folding"/>
    <property type="evidence" value="ECO:0007669"/>
    <property type="project" value="InterPro"/>
</dbReference>
<dbReference type="InterPro" id="IPR012406">
    <property type="entry name" value="UreE"/>
</dbReference>
<evidence type="ECO:0000313" key="8">
    <source>
        <dbReference type="Proteomes" id="UP000319296"/>
    </source>
</evidence>
<dbReference type="GO" id="GO:0019627">
    <property type="term" value="P:urea metabolic process"/>
    <property type="evidence" value="ECO:0007669"/>
    <property type="project" value="InterPro"/>
</dbReference>
<dbReference type="GO" id="GO:0065003">
    <property type="term" value="P:protein-containing complex assembly"/>
    <property type="evidence" value="ECO:0007669"/>
    <property type="project" value="InterPro"/>
</dbReference>
<organism evidence="7 8">
    <name type="scientific">Candidatus Acididesulfobacter diazotrophicus</name>
    <dbReference type="NCBI Taxonomy" id="2597226"/>
    <lineage>
        <taxon>Bacteria</taxon>
        <taxon>Deltaproteobacteria</taxon>
        <taxon>Candidatus Acidulodesulfobacterales</taxon>
        <taxon>Candidatus Acididesulfobacter</taxon>
    </lineage>
</organism>
<evidence type="ECO:0000256" key="1">
    <source>
        <dbReference type="ARBA" id="ARBA00004496"/>
    </source>
</evidence>
<dbReference type="InterPro" id="IPR004029">
    <property type="entry name" value="UreE_N"/>
</dbReference>
<dbReference type="Pfam" id="PF02814">
    <property type="entry name" value="UreE_N"/>
    <property type="match status" value="1"/>
</dbReference>
<dbReference type="HAMAP" id="MF_00822">
    <property type="entry name" value="UreE"/>
    <property type="match status" value="1"/>
</dbReference>
<proteinExistence type="inferred from homology"/>
<dbReference type="CDD" id="cd00571">
    <property type="entry name" value="UreE"/>
    <property type="match status" value="1"/>
</dbReference>
<evidence type="ECO:0000256" key="3">
    <source>
        <dbReference type="ARBA" id="ARBA00022596"/>
    </source>
</evidence>
<keyword evidence="4 5" id="KW-0143">Chaperone</keyword>
<keyword evidence="2 5" id="KW-0963">Cytoplasm</keyword>
<dbReference type="Gene3D" id="2.60.260.20">
    <property type="entry name" value="Urease metallochaperone UreE, N-terminal domain"/>
    <property type="match status" value="1"/>
</dbReference>
<dbReference type="EMBL" id="SGBB01000008">
    <property type="protein sequence ID" value="RZD18531.1"/>
    <property type="molecule type" value="Genomic_DNA"/>
</dbReference>
<sequence length="149" mass="17045">MSNFVVVNQILSNVDVNGKNKDVIVLDWEERRKSRQRIVSKGGIEIGIALPTGTILYSGDIIYKDDTTYIEVETKKEDLILIKHKDLVASANIAYVIGNMHLPVAINKDGIFMLYSRQVEVWLNKKGIEYNRIKAIFEPLTQRHAHIHE</sequence>
<dbReference type="Gene3D" id="3.30.70.790">
    <property type="entry name" value="UreE, C-terminal domain"/>
    <property type="match status" value="1"/>
</dbReference>
<dbReference type="SUPFAM" id="SSF69287">
    <property type="entry name" value="Urease metallochaperone UreE, N-terminal domain"/>
    <property type="match status" value="1"/>
</dbReference>
<name>A0A519BMN9_9DELT</name>
<dbReference type="PIRSF" id="PIRSF036402">
    <property type="entry name" value="Ureas_acces_UreE"/>
    <property type="match status" value="1"/>
</dbReference>
<feature type="domain" description="UreE urease accessory N-terminal" evidence="6">
    <location>
        <begin position="5"/>
        <end position="70"/>
    </location>
</feature>